<keyword evidence="2" id="KW-1185">Reference proteome</keyword>
<name>A0ABN0CLK8_9BACE</name>
<proteinExistence type="predicted"/>
<reference evidence="1 2" key="1">
    <citation type="submission" date="2011-02" db="EMBL/GenBank/DDBJ databases">
        <authorList>
            <person name="Weinstock G."/>
            <person name="Sodergren E."/>
            <person name="Clifton S."/>
            <person name="Fulton L."/>
            <person name="Fulton B."/>
            <person name="Courtney L."/>
            <person name="Fronick C."/>
            <person name="Harrison M."/>
            <person name="Strong C."/>
            <person name="Farmer C."/>
            <person name="Delahaunty K."/>
            <person name="Markovic C."/>
            <person name="Hall O."/>
            <person name="Minx P."/>
            <person name="Tomlinson C."/>
            <person name="Mitreva M."/>
            <person name="Hou S."/>
            <person name="Chen J."/>
            <person name="Wollam A."/>
            <person name="Pepin K.H."/>
            <person name="Johnson M."/>
            <person name="Bhonagiri V."/>
            <person name="Zhang X."/>
            <person name="Suruliraj S."/>
            <person name="Warren W."/>
            <person name="Chinwalla A."/>
            <person name="Mardis E.R."/>
            <person name="Wilson R.K."/>
        </authorList>
    </citation>
    <scope>NUCLEOTIDE SEQUENCE [LARGE SCALE GENOMIC DNA]</scope>
    <source>
        <strain evidence="1 2">YIT 12056</strain>
    </source>
</reference>
<evidence type="ECO:0000313" key="1">
    <source>
        <dbReference type="EMBL" id="EGF50554.1"/>
    </source>
</evidence>
<sequence>MFVYNHQIIPNFARDKRGCRNRMSAMVLTHLPGNDKKTEWKV</sequence>
<protein>
    <submittedName>
        <fullName evidence="1">Uncharacterized protein</fullName>
    </submittedName>
</protein>
<comment type="caution">
    <text evidence="1">The sequence shown here is derived from an EMBL/GenBank/DDBJ whole genome shotgun (WGS) entry which is preliminary data.</text>
</comment>
<dbReference type="EMBL" id="AFBM01000029">
    <property type="protein sequence ID" value="EGF50554.1"/>
    <property type="molecule type" value="Genomic_DNA"/>
</dbReference>
<dbReference type="Proteomes" id="UP000010321">
    <property type="component" value="Unassembled WGS sequence"/>
</dbReference>
<accession>A0ABN0CLK8</accession>
<gene>
    <name evidence="1" type="ORF">HMPREF9445_02630</name>
</gene>
<evidence type="ECO:0000313" key="2">
    <source>
        <dbReference type="Proteomes" id="UP000010321"/>
    </source>
</evidence>
<organism evidence="1 2">
    <name type="scientific">Bacteroides clarus YIT 12056</name>
    <dbReference type="NCBI Taxonomy" id="762984"/>
    <lineage>
        <taxon>Bacteria</taxon>
        <taxon>Pseudomonadati</taxon>
        <taxon>Bacteroidota</taxon>
        <taxon>Bacteroidia</taxon>
        <taxon>Bacteroidales</taxon>
        <taxon>Bacteroidaceae</taxon>
        <taxon>Bacteroides</taxon>
    </lineage>
</organism>